<dbReference type="RefSeq" id="WP_109929270.1">
    <property type="nucleotide sequence ID" value="NZ_QGNY01000003.1"/>
</dbReference>
<dbReference type="EMBL" id="QGNY01000003">
    <property type="protein sequence ID" value="PWS31798.1"/>
    <property type="molecule type" value="Genomic_DNA"/>
</dbReference>
<comment type="caution">
    <text evidence="1">The sequence shown here is derived from an EMBL/GenBank/DDBJ whole genome shotgun (WGS) entry which is preliminary data.</text>
</comment>
<name>A0A317F2T1_9SPHI</name>
<proteinExistence type="predicted"/>
<dbReference type="OrthoDB" id="714401at2"/>
<organism evidence="1 2">
    <name type="scientific">Pedobacter paludis</name>
    <dbReference type="NCBI Taxonomy" id="2203212"/>
    <lineage>
        <taxon>Bacteria</taxon>
        <taxon>Pseudomonadati</taxon>
        <taxon>Bacteroidota</taxon>
        <taxon>Sphingobacteriia</taxon>
        <taxon>Sphingobacteriales</taxon>
        <taxon>Sphingobacteriaceae</taxon>
        <taxon>Pedobacter</taxon>
    </lineage>
</organism>
<keyword evidence="2" id="KW-1185">Reference proteome</keyword>
<dbReference type="Proteomes" id="UP000245391">
    <property type="component" value="Unassembled WGS sequence"/>
</dbReference>
<gene>
    <name evidence="1" type="ORF">DF947_08340</name>
</gene>
<evidence type="ECO:0000313" key="2">
    <source>
        <dbReference type="Proteomes" id="UP000245391"/>
    </source>
</evidence>
<protein>
    <submittedName>
        <fullName evidence="1">Uncharacterized protein</fullName>
    </submittedName>
</protein>
<sequence length="59" mass="6669">MKNLELQNFSVVEMDTKEMCEQNGGINPFLGFAVAYILAEAALNPRAHYKAFMEGWNSK</sequence>
<reference evidence="2" key="1">
    <citation type="submission" date="2018-05" db="EMBL/GenBank/DDBJ databases">
        <title>Pedobacter paludis sp. nov., isolated from wetland soil.</title>
        <authorList>
            <person name="Zhang Y."/>
        </authorList>
    </citation>
    <scope>NUCLEOTIDE SEQUENCE [LARGE SCALE GENOMIC DNA]</scope>
    <source>
        <strain evidence="2">R-8</strain>
    </source>
</reference>
<dbReference type="AlphaFoldDB" id="A0A317F2T1"/>
<accession>A0A317F2T1</accession>
<evidence type="ECO:0000313" key="1">
    <source>
        <dbReference type="EMBL" id="PWS31798.1"/>
    </source>
</evidence>